<evidence type="ECO:0000313" key="2">
    <source>
        <dbReference type="EMBL" id="RXZ54934.1"/>
    </source>
</evidence>
<keyword evidence="3" id="KW-1185">Reference proteome</keyword>
<dbReference type="EMBL" id="SDPW01000001">
    <property type="protein sequence ID" value="RXZ54934.1"/>
    <property type="molecule type" value="Genomic_DNA"/>
</dbReference>
<protein>
    <recommendedName>
        <fullName evidence="4">DUF4854 domain-containing protein</fullName>
    </recommendedName>
</protein>
<feature type="signal peptide" evidence="1">
    <location>
        <begin position="1"/>
        <end position="27"/>
    </location>
</feature>
<organism evidence="2 3">
    <name type="scientific">Senegalimassilia faecalis</name>
    <dbReference type="NCBI Taxonomy" id="2509433"/>
    <lineage>
        <taxon>Bacteria</taxon>
        <taxon>Bacillati</taxon>
        <taxon>Actinomycetota</taxon>
        <taxon>Coriobacteriia</taxon>
        <taxon>Coriobacteriales</taxon>
        <taxon>Coriobacteriaceae</taxon>
        <taxon>Senegalimassilia</taxon>
    </lineage>
</organism>
<name>A0A4Q2K5K1_9ACTN</name>
<keyword evidence="1" id="KW-0732">Signal</keyword>
<comment type="caution">
    <text evidence="2">The sequence shown here is derived from an EMBL/GenBank/DDBJ whole genome shotgun (WGS) entry which is preliminary data.</text>
</comment>
<proteinExistence type="predicted"/>
<dbReference type="PROSITE" id="PS51257">
    <property type="entry name" value="PROKAR_LIPOPROTEIN"/>
    <property type="match status" value="1"/>
</dbReference>
<gene>
    <name evidence="2" type="ORF">ET524_10910</name>
</gene>
<reference evidence="2 3" key="1">
    <citation type="submission" date="2019-01" db="EMBL/GenBank/DDBJ databases">
        <title>Senegalimassilia sp. nov. KGMB04484 isolated human feces.</title>
        <authorList>
            <person name="Han K.-I."/>
            <person name="Kim J.-S."/>
            <person name="Lee K.C."/>
            <person name="Suh M.K."/>
            <person name="Eom M.K."/>
            <person name="Lee J.H."/>
            <person name="Park S.-H."/>
            <person name="Kang S.W."/>
            <person name="Park J.-E."/>
            <person name="Oh B.S."/>
            <person name="Yu S.Y."/>
            <person name="Choi S.-H."/>
            <person name="Lee D.H."/>
            <person name="Yoon H."/>
            <person name="Kim B.-Y."/>
            <person name="Lee J.H."/>
            <person name="Lee J.-S."/>
        </authorList>
    </citation>
    <scope>NUCLEOTIDE SEQUENCE [LARGE SCALE GENOMIC DNA]</scope>
    <source>
        <strain evidence="2 3">KGMB04484</strain>
    </source>
</reference>
<dbReference type="OrthoDB" id="1849839at2"/>
<dbReference type="Proteomes" id="UP000293345">
    <property type="component" value="Unassembled WGS sequence"/>
</dbReference>
<sequence length="206" mass="22129">MKMKQLRTGIVTAAVACALCATMAGCASQNAGNVTSEQDENSNVEAATITTRTVTFPSMYFQDQATEDVQAKLQEQGYSDITANEDGSYTVTMSIDKYNDLVDSMHDTVANQLDGMPNSENWQTITAIQYDDQFSNVTLTTSSSQVGLREAFAPLQAGIISCMYQQIAGQPVKCTVSIVDESGAELSSSVYPDVLDSEQKDAVVAN</sequence>
<accession>A0A4Q2K5K1</accession>
<dbReference type="AlphaFoldDB" id="A0A4Q2K5K1"/>
<evidence type="ECO:0000313" key="3">
    <source>
        <dbReference type="Proteomes" id="UP000293345"/>
    </source>
</evidence>
<feature type="chain" id="PRO_5038537732" description="DUF4854 domain-containing protein" evidence="1">
    <location>
        <begin position="28"/>
        <end position="206"/>
    </location>
</feature>
<dbReference type="RefSeq" id="WP_129425800.1">
    <property type="nucleotide sequence ID" value="NZ_SDPW01000001.1"/>
</dbReference>
<evidence type="ECO:0008006" key="4">
    <source>
        <dbReference type="Google" id="ProtNLM"/>
    </source>
</evidence>
<evidence type="ECO:0000256" key="1">
    <source>
        <dbReference type="SAM" id="SignalP"/>
    </source>
</evidence>